<keyword evidence="5" id="KW-1185">Reference proteome</keyword>
<proteinExistence type="predicted"/>
<dbReference type="InterPro" id="IPR036188">
    <property type="entry name" value="FAD/NAD-bd_sf"/>
</dbReference>
<dbReference type="SUPFAM" id="SSF51905">
    <property type="entry name" value="FAD/NAD(P)-binding domain"/>
    <property type="match status" value="1"/>
</dbReference>
<dbReference type="EMBL" id="WNWM01000002">
    <property type="protein sequence ID" value="MUI11895.1"/>
    <property type="molecule type" value="Genomic_DNA"/>
</dbReference>
<dbReference type="GO" id="GO:0016491">
    <property type="term" value="F:oxidoreductase activity"/>
    <property type="evidence" value="ECO:0007669"/>
    <property type="project" value="UniProtKB-KW"/>
</dbReference>
<comment type="caution">
    <text evidence="4">The sequence shown here is derived from an EMBL/GenBank/DDBJ whole genome shotgun (WGS) entry which is preliminary data.</text>
</comment>
<keyword evidence="2" id="KW-0560">Oxidoreductase</keyword>
<accession>A0A6I3XJL1</accession>
<organism evidence="4 5">
    <name type="scientific">Pseudoduganella dura</name>
    <dbReference type="NCBI Taxonomy" id="321982"/>
    <lineage>
        <taxon>Bacteria</taxon>
        <taxon>Pseudomonadati</taxon>
        <taxon>Pseudomonadota</taxon>
        <taxon>Betaproteobacteria</taxon>
        <taxon>Burkholderiales</taxon>
        <taxon>Oxalobacteraceae</taxon>
        <taxon>Telluria group</taxon>
        <taxon>Pseudoduganella</taxon>
    </lineage>
</organism>
<evidence type="ECO:0000256" key="2">
    <source>
        <dbReference type="ARBA" id="ARBA00023002"/>
    </source>
</evidence>
<evidence type="ECO:0000259" key="3">
    <source>
        <dbReference type="Pfam" id="PF07992"/>
    </source>
</evidence>
<dbReference type="PRINTS" id="PR00469">
    <property type="entry name" value="PNDRDTASEII"/>
</dbReference>
<protein>
    <submittedName>
        <fullName evidence="4">FAD-dependent oxidoreductase</fullName>
    </submittedName>
</protein>
<feature type="domain" description="FAD/NAD(P)-binding" evidence="3">
    <location>
        <begin position="4"/>
        <end position="286"/>
    </location>
</feature>
<dbReference type="RefSeq" id="WP_189442119.1">
    <property type="nucleotide sequence ID" value="NZ_BMWU01000038.1"/>
</dbReference>
<dbReference type="PRINTS" id="PR00368">
    <property type="entry name" value="FADPNR"/>
</dbReference>
<dbReference type="Proteomes" id="UP000431684">
    <property type="component" value="Unassembled WGS sequence"/>
</dbReference>
<dbReference type="Pfam" id="PF07992">
    <property type="entry name" value="Pyr_redox_2"/>
    <property type="match status" value="1"/>
</dbReference>
<dbReference type="InterPro" id="IPR023753">
    <property type="entry name" value="FAD/NAD-binding_dom"/>
</dbReference>
<evidence type="ECO:0000313" key="5">
    <source>
        <dbReference type="Proteomes" id="UP000431684"/>
    </source>
</evidence>
<dbReference type="Gene3D" id="3.50.50.60">
    <property type="entry name" value="FAD/NAD(P)-binding domain"/>
    <property type="match status" value="2"/>
</dbReference>
<evidence type="ECO:0000256" key="1">
    <source>
        <dbReference type="ARBA" id="ARBA00022630"/>
    </source>
</evidence>
<reference evidence="4 5" key="1">
    <citation type="submission" date="2019-11" db="EMBL/GenBank/DDBJ databases">
        <title>Draft Genome Sequences of Six Type Strains of the Genus Massilia.</title>
        <authorList>
            <person name="Miess H."/>
            <person name="Frediansyah A."/>
            <person name="Goeker M."/>
            <person name="Gross H."/>
        </authorList>
    </citation>
    <scope>NUCLEOTIDE SEQUENCE [LARGE SCALE GENOMIC DNA]</scope>
    <source>
        <strain evidence="4 5">DSM 17513</strain>
    </source>
</reference>
<dbReference type="PANTHER" id="PTHR48105">
    <property type="entry name" value="THIOREDOXIN REDUCTASE 1-RELATED-RELATED"/>
    <property type="match status" value="1"/>
</dbReference>
<dbReference type="AlphaFoldDB" id="A0A6I3XJL1"/>
<name>A0A6I3XJL1_9BURK</name>
<evidence type="ECO:0000313" key="4">
    <source>
        <dbReference type="EMBL" id="MUI11895.1"/>
    </source>
</evidence>
<gene>
    <name evidence="4" type="ORF">GJV26_05255</name>
</gene>
<dbReference type="InterPro" id="IPR050097">
    <property type="entry name" value="Ferredoxin-NADP_redctase_2"/>
</dbReference>
<keyword evidence="1" id="KW-0285">Flavoprotein</keyword>
<sequence>MMFDAIVVGGGFAGLAAALQLARARRAVLLVDANQPRNRFSASVHGFLGHDGKPPHQIRAEARQQLARYPTVTFADGAATAAIRSGGGFIVEIEGEGGQHQERALRLVLAGGVRDELPALPGLAERWGRTVIHCPYCHGYEVAGQTLGILGGDAMSAHKAAMIPDWGPAILFTQGGEEPATEQGALLAARGVTIERTPIVALLGSAPGLDAVCLADGRMVPLGALFVSPRTQPASPLAGQLGCAFDEGPFGPCVRVDERKETTVPGVFAAGDMATPVHSAMLASAAGMLAGVHAHQSLVFG</sequence>